<gene>
    <name evidence="3" type="ORF">EI77_00809</name>
</gene>
<dbReference type="PANTHER" id="PTHR37938">
    <property type="entry name" value="BLL0215 PROTEIN"/>
    <property type="match status" value="1"/>
</dbReference>
<keyword evidence="1" id="KW-1133">Transmembrane helix</keyword>
<evidence type="ECO:0000259" key="2">
    <source>
        <dbReference type="Pfam" id="PF03703"/>
    </source>
</evidence>
<dbReference type="InterPro" id="IPR005182">
    <property type="entry name" value="YdbS-like_PH"/>
</dbReference>
<dbReference type="EMBL" id="SOCA01000001">
    <property type="protein sequence ID" value="TDU81499.1"/>
    <property type="molecule type" value="Genomic_DNA"/>
</dbReference>
<dbReference type="OrthoDB" id="9790842at2"/>
<evidence type="ECO:0000313" key="3">
    <source>
        <dbReference type="EMBL" id="TDU81499.1"/>
    </source>
</evidence>
<protein>
    <submittedName>
        <fullName evidence="3">PH (Pleckstrin Homology) domain-containing protein</fullName>
    </submittedName>
</protein>
<feature type="transmembrane region" description="Helical" evidence="1">
    <location>
        <begin position="27"/>
        <end position="60"/>
    </location>
</feature>
<dbReference type="RefSeq" id="WP_133793446.1">
    <property type="nucleotide sequence ID" value="NZ_SOCA01000001.1"/>
</dbReference>
<reference evidence="3 4" key="1">
    <citation type="submission" date="2019-03" db="EMBL/GenBank/DDBJ databases">
        <title>Genomic Encyclopedia of Archaeal and Bacterial Type Strains, Phase II (KMG-II): from individual species to whole genera.</title>
        <authorList>
            <person name="Goeker M."/>
        </authorList>
    </citation>
    <scope>NUCLEOTIDE SEQUENCE [LARGE SCALE GENOMIC DNA]</scope>
    <source>
        <strain evidence="3 4">ATCC 25309</strain>
    </source>
</reference>
<organism evidence="3 4">
    <name type="scientific">Prosthecobacter fusiformis</name>
    <dbReference type="NCBI Taxonomy" id="48464"/>
    <lineage>
        <taxon>Bacteria</taxon>
        <taxon>Pseudomonadati</taxon>
        <taxon>Verrucomicrobiota</taxon>
        <taxon>Verrucomicrobiia</taxon>
        <taxon>Verrucomicrobiales</taxon>
        <taxon>Verrucomicrobiaceae</taxon>
        <taxon>Prosthecobacter</taxon>
    </lineage>
</organism>
<name>A0A4R7SS64_9BACT</name>
<keyword evidence="1" id="KW-0812">Transmembrane</keyword>
<evidence type="ECO:0000313" key="4">
    <source>
        <dbReference type="Proteomes" id="UP000295662"/>
    </source>
</evidence>
<dbReference type="PANTHER" id="PTHR37938:SF1">
    <property type="entry name" value="BLL0215 PROTEIN"/>
    <property type="match status" value="1"/>
</dbReference>
<comment type="caution">
    <text evidence="3">The sequence shown here is derived from an EMBL/GenBank/DDBJ whole genome shotgun (WGS) entry which is preliminary data.</text>
</comment>
<dbReference type="AlphaFoldDB" id="A0A4R7SS64"/>
<keyword evidence="4" id="KW-1185">Reference proteome</keyword>
<sequence length="174" mass="19192">MSTTIAPAGSPSETSLWKGHTSQWVHFWYYFFCLLLAAGCGVAAVATGGLAAIGLVVPLLMWIIRWWVTKCTAYELTTQRLKISSGILNRKLEELELFRVKDYAMDQPLFLRMMGLGNLTLITSDMSTPTVEINAIPGVEGVREMLRTAVQAERDRKRVRELDVGGDGGDALVA</sequence>
<evidence type="ECO:0000256" key="1">
    <source>
        <dbReference type="SAM" id="Phobius"/>
    </source>
</evidence>
<proteinExistence type="predicted"/>
<dbReference type="Proteomes" id="UP000295662">
    <property type="component" value="Unassembled WGS sequence"/>
</dbReference>
<feature type="domain" description="YdbS-like PH" evidence="2">
    <location>
        <begin position="71"/>
        <end position="143"/>
    </location>
</feature>
<accession>A0A4R7SS64</accession>
<dbReference type="Pfam" id="PF03703">
    <property type="entry name" value="bPH_2"/>
    <property type="match status" value="1"/>
</dbReference>
<keyword evidence="1" id="KW-0472">Membrane</keyword>